<evidence type="ECO:0000256" key="1">
    <source>
        <dbReference type="SAM" id="Phobius"/>
    </source>
</evidence>
<evidence type="ECO:0000313" key="10">
    <source>
        <dbReference type="Proteomes" id="UP000061362"/>
    </source>
</evidence>
<dbReference type="EMBL" id="CP012172">
    <property type="protein sequence ID" value="AKV75221.1"/>
    <property type="molecule type" value="Genomic_DNA"/>
</dbReference>
<accession>A0A088E527</accession>
<feature type="transmembrane region" description="Helical" evidence="1">
    <location>
        <begin position="112"/>
        <end position="135"/>
    </location>
</feature>
<evidence type="ECO:0000313" key="3">
    <source>
        <dbReference type="EMBL" id="AKV75221.1"/>
    </source>
</evidence>
<dbReference type="Proteomes" id="UP000068832">
    <property type="component" value="Chromosome"/>
</dbReference>
<keyword evidence="1" id="KW-0812">Transmembrane</keyword>
<evidence type="ECO:0000313" key="8">
    <source>
        <dbReference type="Proteomes" id="UP000029084"/>
    </source>
</evidence>
<dbReference type="EMBL" id="CP012173">
    <property type="protein sequence ID" value="AKV77458.1"/>
    <property type="molecule type" value="Genomic_DNA"/>
</dbReference>
<reference evidence="10 11" key="2">
    <citation type="journal article" date="2015" name="Genome Announc.">
        <title>Complete Genome Sequences of Evolved Arsenate-Resistant Metallosphaera sedula Strains.</title>
        <authorList>
            <person name="Ai C."/>
            <person name="McCarthy S."/>
            <person name="Schackwitz W."/>
            <person name="Martin J."/>
            <person name="Lipzen A."/>
            <person name="Blum P."/>
        </authorList>
    </citation>
    <scope>NUCLEOTIDE SEQUENCE [LARGE SCALE GENOMIC DNA]</scope>
    <source>
        <strain evidence="5 11">ARS120-1</strain>
        <strain evidence="6 10">ARS120-2</strain>
        <strain evidence="3 13">ARS50-1</strain>
        <strain evidence="4 12">ARS50-2</strain>
    </source>
</reference>
<feature type="transmembrane region" description="Helical" evidence="1">
    <location>
        <begin position="56"/>
        <end position="75"/>
    </location>
</feature>
<dbReference type="RefSeq" id="WP_011921431.1">
    <property type="nucleotide sequence ID" value="NZ_AP019770.1"/>
</dbReference>
<evidence type="ECO:0000313" key="12">
    <source>
        <dbReference type="Proteomes" id="UP000062475"/>
    </source>
</evidence>
<evidence type="ECO:0000313" key="7">
    <source>
        <dbReference type="EMBL" id="AKV82427.1"/>
    </source>
</evidence>
<sequence length="137" mass="14699">MSLETRVYKLMDLVARHNYVTGLSMLEILTLIGLYSAGMGIPIFNLGLAGAAITAHIYGAITVAVLSIIILAAAMRTNEFKLKAISLFNVLFVLVAAFEGLFYFGGFVDPSYALGMAVGFVGTLFTTSGILFYCLSH</sequence>
<dbReference type="Proteomes" id="UP000062398">
    <property type="component" value="Chromosome"/>
</dbReference>
<name>A0A088E527_9CREN</name>
<gene>
    <name evidence="2" type="ORF">HA72_0286</name>
    <name evidence="3" type="ORF">MsedA_0297</name>
    <name evidence="4" type="ORF">MsedB_0297</name>
    <name evidence="5" type="ORF">MsedC_0296</name>
    <name evidence="6" type="ORF">MsedD_0297</name>
    <name evidence="7" type="ORF">MsedE_0297</name>
</gene>
<reference evidence="2 8" key="1">
    <citation type="journal article" date="2014" name="J. Bacteriol.">
        <title>Role of an Archaeal PitA Transporter in the Copper and Arsenic Resistance of Metallosphaera sedula, an Extreme Thermoacidophile.</title>
        <authorList>
            <person name="McCarthy S."/>
            <person name="Ai C."/>
            <person name="Wheaton G."/>
            <person name="Tevatia R."/>
            <person name="Eckrich V."/>
            <person name="Kelly R."/>
            <person name="Blum P."/>
        </authorList>
    </citation>
    <scope>NUCLEOTIDE SEQUENCE [LARGE SCALE GENOMIC DNA]</scope>
    <source>
        <strain evidence="2 8">CuR1</strain>
    </source>
</reference>
<dbReference type="Proteomes" id="UP000056255">
    <property type="component" value="Chromosome"/>
</dbReference>
<evidence type="ECO:0000313" key="9">
    <source>
        <dbReference type="Proteomes" id="UP000056255"/>
    </source>
</evidence>
<feature type="transmembrane region" description="Helical" evidence="1">
    <location>
        <begin position="20"/>
        <end position="44"/>
    </location>
</feature>
<dbReference type="Proteomes" id="UP000061362">
    <property type="component" value="Chromosome"/>
</dbReference>
<dbReference type="EMBL" id="CP012174">
    <property type="protein sequence ID" value="AKV79710.1"/>
    <property type="molecule type" value="Genomic_DNA"/>
</dbReference>
<dbReference type="GeneID" id="97614672"/>
<keyword evidence="1" id="KW-0472">Membrane</keyword>
<dbReference type="AlphaFoldDB" id="A0A088E527"/>
<proteinExistence type="predicted"/>
<evidence type="ECO:0000313" key="4">
    <source>
        <dbReference type="EMBL" id="AKV77458.1"/>
    </source>
</evidence>
<evidence type="ECO:0000313" key="5">
    <source>
        <dbReference type="EMBL" id="AKV79710.1"/>
    </source>
</evidence>
<evidence type="ECO:0000313" key="2">
    <source>
        <dbReference type="EMBL" id="AIM26450.1"/>
    </source>
</evidence>
<evidence type="ECO:0000313" key="6">
    <source>
        <dbReference type="EMBL" id="AKV81955.1"/>
    </source>
</evidence>
<keyword evidence="1" id="KW-1133">Transmembrane helix</keyword>
<dbReference type="EMBL" id="CP012175">
    <property type="protein sequence ID" value="AKV81955.1"/>
    <property type="molecule type" value="Genomic_DNA"/>
</dbReference>
<evidence type="ECO:0000313" key="11">
    <source>
        <dbReference type="Proteomes" id="UP000062398"/>
    </source>
</evidence>
<dbReference type="Proteomes" id="UP000029084">
    <property type="component" value="Chromosome"/>
</dbReference>
<feature type="transmembrane region" description="Helical" evidence="1">
    <location>
        <begin position="87"/>
        <end position="106"/>
    </location>
</feature>
<organism evidence="2 8">
    <name type="scientific">Metallosphaera sedula</name>
    <dbReference type="NCBI Taxonomy" id="43687"/>
    <lineage>
        <taxon>Archaea</taxon>
        <taxon>Thermoproteota</taxon>
        <taxon>Thermoprotei</taxon>
        <taxon>Sulfolobales</taxon>
        <taxon>Sulfolobaceae</taxon>
        <taxon>Metallosphaera</taxon>
    </lineage>
</organism>
<dbReference type="EMBL" id="CP008822">
    <property type="protein sequence ID" value="AIM26450.1"/>
    <property type="molecule type" value="Genomic_DNA"/>
</dbReference>
<dbReference type="EMBL" id="CP012176">
    <property type="protein sequence ID" value="AKV82427.1"/>
    <property type="molecule type" value="Genomic_DNA"/>
</dbReference>
<evidence type="ECO:0000313" key="13">
    <source>
        <dbReference type="Proteomes" id="UP000068832"/>
    </source>
</evidence>
<dbReference type="OMA" id="IMHLYGA"/>
<dbReference type="PATRIC" id="fig|43687.5.peg.291"/>
<dbReference type="Proteomes" id="UP000062475">
    <property type="component" value="Chromosome"/>
</dbReference>
<reference evidence="7 9" key="3">
    <citation type="submission" date="2015-07" db="EMBL/GenBank/DDBJ databases">
        <title>Physiological, transcriptional responses and genome re-sequencing of acid resistant extremely thermoacidophilic Metallosphaera sedula SARC-M1.</title>
        <authorList>
            <person name="Ai C."/>
            <person name="McCarthy S."/>
            <person name="Eckrich V."/>
            <person name="Rudrappa D."/>
            <person name="Qiu G."/>
            <person name="Blum P."/>
        </authorList>
    </citation>
    <scope>NUCLEOTIDE SEQUENCE [LARGE SCALE GENOMIC DNA]</scope>
    <source>
        <strain evidence="7 9">SARC-M1</strain>
    </source>
</reference>
<protein>
    <submittedName>
        <fullName evidence="2">Uncharacterized protein</fullName>
    </submittedName>
</protein>